<keyword evidence="3" id="KW-1185">Reference proteome</keyword>
<dbReference type="EMBL" id="KV425888">
    <property type="protein sequence ID" value="KZW02395.1"/>
    <property type="molecule type" value="Genomic_DNA"/>
</dbReference>
<evidence type="ECO:0000313" key="2">
    <source>
        <dbReference type="EMBL" id="KZW02395.1"/>
    </source>
</evidence>
<proteinExistence type="predicted"/>
<sequence length="226" mass="25106">MRTLLCHGHICIPLHCMFCFARSCNHTIDTLKRINTTPRSCKIVRPLGYLCISAHGMKPREYAGTSTEYLLAARSWSTPRATATASLSRHGCCVSGRAVLGPLIGRPWTSWPWSWTIAKPQRGVLVCVELDERGAAVGLHADLGDVANALEERAEARLGRVRDQVADVDVRDDLLERQRAAAGREVDSRERATRAGLPCAHTAARFFKHALAQKQTHSWDLLLHCY</sequence>
<name>A0A165PMQ6_EXIGL</name>
<evidence type="ECO:0000256" key="1">
    <source>
        <dbReference type="SAM" id="SignalP"/>
    </source>
</evidence>
<accession>A0A165PMQ6</accession>
<dbReference type="InParanoid" id="A0A165PMQ6"/>
<organism evidence="2 3">
    <name type="scientific">Exidia glandulosa HHB12029</name>
    <dbReference type="NCBI Taxonomy" id="1314781"/>
    <lineage>
        <taxon>Eukaryota</taxon>
        <taxon>Fungi</taxon>
        <taxon>Dikarya</taxon>
        <taxon>Basidiomycota</taxon>
        <taxon>Agaricomycotina</taxon>
        <taxon>Agaricomycetes</taxon>
        <taxon>Auriculariales</taxon>
        <taxon>Exidiaceae</taxon>
        <taxon>Exidia</taxon>
    </lineage>
</organism>
<gene>
    <name evidence="2" type="ORF">EXIGLDRAFT_456408</name>
</gene>
<reference evidence="2 3" key="1">
    <citation type="journal article" date="2016" name="Mol. Biol. Evol.">
        <title>Comparative Genomics of Early-Diverging Mushroom-Forming Fungi Provides Insights into the Origins of Lignocellulose Decay Capabilities.</title>
        <authorList>
            <person name="Nagy L.G."/>
            <person name="Riley R."/>
            <person name="Tritt A."/>
            <person name="Adam C."/>
            <person name="Daum C."/>
            <person name="Floudas D."/>
            <person name="Sun H."/>
            <person name="Yadav J.S."/>
            <person name="Pangilinan J."/>
            <person name="Larsson K.H."/>
            <person name="Matsuura K."/>
            <person name="Barry K."/>
            <person name="Labutti K."/>
            <person name="Kuo R."/>
            <person name="Ohm R.A."/>
            <person name="Bhattacharya S.S."/>
            <person name="Shirouzu T."/>
            <person name="Yoshinaga Y."/>
            <person name="Martin F.M."/>
            <person name="Grigoriev I.V."/>
            <person name="Hibbett D.S."/>
        </authorList>
    </citation>
    <scope>NUCLEOTIDE SEQUENCE [LARGE SCALE GENOMIC DNA]</scope>
    <source>
        <strain evidence="2 3">HHB12029</strain>
    </source>
</reference>
<feature type="signal peptide" evidence="1">
    <location>
        <begin position="1"/>
        <end position="21"/>
    </location>
</feature>
<protein>
    <submittedName>
        <fullName evidence="2">Uncharacterized protein</fullName>
    </submittedName>
</protein>
<dbReference type="AlphaFoldDB" id="A0A165PMQ6"/>
<evidence type="ECO:0000313" key="3">
    <source>
        <dbReference type="Proteomes" id="UP000077266"/>
    </source>
</evidence>
<dbReference type="Proteomes" id="UP000077266">
    <property type="component" value="Unassembled WGS sequence"/>
</dbReference>
<feature type="chain" id="PRO_5007864180" evidence="1">
    <location>
        <begin position="22"/>
        <end position="226"/>
    </location>
</feature>
<keyword evidence="1" id="KW-0732">Signal</keyword>